<dbReference type="Pfam" id="PF13160">
    <property type="entry name" value="DUF3995"/>
    <property type="match status" value="1"/>
</dbReference>
<dbReference type="AlphaFoldDB" id="A0A4S4FUM8"/>
<sequence length="183" mass="18871">MASSAVGTNASHRNSGRSVVARIAVTVACVSGLLHAASSLYWAVGGRWLLPTVGAWAVDAAESSPVLAGMALGIIGLLKLSAAIVPVVIAAGRMPSPRLWRAVCWVGAVGIAVYGGVNIAVSGAVLVGAIPVAGGYDEDAMIGHVFIWDPLFFVWGVALIVWLLTSRHAGIRFDRFRATKVGA</sequence>
<feature type="transmembrane region" description="Helical" evidence="1">
    <location>
        <begin position="64"/>
        <end position="91"/>
    </location>
</feature>
<feature type="transmembrane region" description="Helical" evidence="1">
    <location>
        <begin position="20"/>
        <end position="44"/>
    </location>
</feature>
<organism evidence="2 3">
    <name type="scientific">Orlajensenia flava</name>
    <dbReference type="NCBI Taxonomy" id="2565934"/>
    <lineage>
        <taxon>Bacteria</taxon>
        <taxon>Bacillati</taxon>
        <taxon>Actinomycetota</taxon>
        <taxon>Actinomycetes</taxon>
        <taxon>Micrococcales</taxon>
        <taxon>Microbacteriaceae</taxon>
        <taxon>Orlajensenia</taxon>
    </lineage>
</organism>
<dbReference type="RefSeq" id="WP_136424368.1">
    <property type="nucleotide sequence ID" value="NZ_SSSN01000005.1"/>
</dbReference>
<keyword evidence="1" id="KW-0472">Membrane</keyword>
<comment type="caution">
    <text evidence="2">The sequence shown here is derived from an EMBL/GenBank/DDBJ whole genome shotgun (WGS) entry which is preliminary data.</text>
</comment>
<protein>
    <submittedName>
        <fullName evidence="2">DUF3995 domain-containing protein</fullName>
    </submittedName>
</protein>
<evidence type="ECO:0000256" key="1">
    <source>
        <dbReference type="SAM" id="Phobius"/>
    </source>
</evidence>
<proteinExistence type="predicted"/>
<gene>
    <name evidence="2" type="ORF">E6C70_10000</name>
</gene>
<reference evidence="2 3" key="1">
    <citation type="submission" date="2019-04" db="EMBL/GenBank/DDBJ databases">
        <authorList>
            <person name="Jiang L."/>
        </authorList>
    </citation>
    <scope>NUCLEOTIDE SEQUENCE [LARGE SCALE GENOMIC DNA]</scope>
    <source>
        <strain evidence="2 3">YIM 131861</strain>
    </source>
</reference>
<feature type="transmembrane region" description="Helical" evidence="1">
    <location>
        <begin position="103"/>
        <end position="133"/>
    </location>
</feature>
<keyword evidence="3" id="KW-1185">Reference proteome</keyword>
<dbReference type="EMBL" id="SSSN01000005">
    <property type="protein sequence ID" value="THG34569.1"/>
    <property type="molecule type" value="Genomic_DNA"/>
</dbReference>
<name>A0A4S4FUM8_9MICO</name>
<keyword evidence="1" id="KW-1133">Transmembrane helix</keyword>
<evidence type="ECO:0000313" key="3">
    <source>
        <dbReference type="Proteomes" id="UP000307380"/>
    </source>
</evidence>
<dbReference type="InterPro" id="IPR025058">
    <property type="entry name" value="DUF3995"/>
</dbReference>
<dbReference type="Proteomes" id="UP000307380">
    <property type="component" value="Unassembled WGS sequence"/>
</dbReference>
<accession>A0A4S4FUM8</accession>
<feature type="transmembrane region" description="Helical" evidence="1">
    <location>
        <begin position="145"/>
        <end position="165"/>
    </location>
</feature>
<dbReference type="OrthoDB" id="3732080at2"/>
<keyword evidence="1" id="KW-0812">Transmembrane</keyword>
<evidence type="ECO:0000313" key="2">
    <source>
        <dbReference type="EMBL" id="THG34569.1"/>
    </source>
</evidence>